<sequence>MKGVRRHHDAKGVCAHRLRKINSSEEEDVPRGGAGPAALKQATEALLVVRVVHRVLGLDFFLPDEAVQVLLQGGLPLVSALPHHLVDLAHVVILDRRAGGGVHPEHLFRHLTAAANLGEQLLRDDAPQHVGEAVPHALLLLGGHLRHDAVDGLHGRRGVERGEDLVARVGDFEGRLDRRRVPHLPDHHNVGVLTQGLRDAGLEGRHVLAHLAVAHDALLRLVHVLHRLGNHDDVARKVLVVRVDDGVERGAFPRPRDARNQGQPVPDVPKHHALLNLLVEAQVLQRKHLVGDGAHVEGRVVVVRVRRGPEPARPAVLARDVFQPVRKVRRPRLQKLLGLLLVEEVENEDVGFQRVVRPELVFASLLPVDPVPHVAVTGPAPEVHVTGVQFQRPPDELVDVVSEGPFAFGRELGRLLRQVSEPPLPPVRLRNGGDDLLTDVRQGGAGIGLRATVLFVSCVQGRRNKFRGILSHGTSRAGFEQFGTVKFCIRTLQKARQMSLHRENRRPNAQPAGLPAPRVRDARQEEESEARIRSTDYPARAIGDPNTQRTQRPHTSEVVPDLFRVVLHSVPSIHVKLRILLHQKTAVDLRGTSPSINSD</sequence>
<feature type="compositionally biased region" description="Basic and acidic residues" evidence="1">
    <location>
        <begin position="518"/>
        <end position="534"/>
    </location>
</feature>
<dbReference type="Proteomes" id="UP000000933">
    <property type="component" value="Chromosome"/>
</dbReference>
<proteinExistence type="predicted"/>
<feature type="region of interest" description="Disordered" evidence="1">
    <location>
        <begin position="498"/>
        <end position="555"/>
    </location>
</feature>
<evidence type="ECO:0000313" key="2">
    <source>
        <dbReference type="EMBL" id="CBH24389.1"/>
    </source>
</evidence>
<accession>D5H8N4</accession>
<dbReference type="KEGG" id="srm:SRM_01468"/>
<name>D5H8N4_SALRM</name>
<reference evidence="2 3" key="1">
    <citation type="journal article" date="2010" name="ISME J.">
        <title>Fine-scale evolution: genomic, phenotypic and ecological differentiation in two coexisting Salinibacter ruber strains.</title>
        <authorList>
            <person name="Pena A."/>
            <person name="Teeling H."/>
            <person name="Huerta-Cepas J."/>
            <person name="Santos F."/>
            <person name="Yarza P."/>
            <person name="Brito-Echeverria J."/>
            <person name="Lucio M."/>
            <person name="Schmitt-Kopplin P."/>
            <person name="Meseguer I."/>
            <person name="Schenowitz C."/>
            <person name="Dossat C."/>
            <person name="Barbe V."/>
            <person name="Dopazo J."/>
            <person name="Rossello-Mora R."/>
            <person name="Schuler M."/>
            <person name="Glockner F.O."/>
            <person name="Amann R."/>
            <person name="Gabaldon T."/>
            <person name="Anton J."/>
        </authorList>
    </citation>
    <scope>NUCLEOTIDE SEQUENCE [LARGE SCALE GENOMIC DNA]</scope>
    <source>
        <strain evidence="2 3">M8</strain>
    </source>
</reference>
<dbReference type="HOGENOM" id="CLU_455523_0_0_10"/>
<dbReference type="AlphaFoldDB" id="D5H8N4"/>
<dbReference type="EMBL" id="FP565814">
    <property type="protein sequence ID" value="CBH24389.1"/>
    <property type="molecule type" value="Genomic_DNA"/>
</dbReference>
<protein>
    <submittedName>
        <fullName evidence="2">Twitching motility protein PilT</fullName>
    </submittedName>
</protein>
<evidence type="ECO:0000313" key="3">
    <source>
        <dbReference type="Proteomes" id="UP000000933"/>
    </source>
</evidence>
<evidence type="ECO:0000256" key="1">
    <source>
        <dbReference type="SAM" id="MobiDB-lite"/>
    </source>
</evidence>
<gene>
    <name evidence="2" type="primary">pilT</name>
    <name evidence="2" type="ordered locus">SRM_01468</name>
</gene>
<organism evidence="2 3">
    <name type="scientific">Salinibacter ruber (strain M8)</name>
    <dbReference type="NCBI Taxonomy" id="761659"/>
    <lineage>
        <taxon>Bacteria</taxon>
        <taxon>Pseudomonadati</taxon>
        <taxon>Rhodothermota</taxon>
        <taxon>Rhodothermia</taxon>
        <taxon>Rhodothermales</taxon>
        <taxon>Salinibacteraceae</taxon>
        <taxon>Salinibacter</taxon>
    </lineage>
</organism>
<reference evidence="3" key="2">
    <citation type="submission" date="2010-04" db="EMBL/GenBank/DDBJ databases">
        <title>Genome sequence of Salinibacter ruber M8.</title>
        <authorList>
            <consortium name="Genoscope"/>
        </authorList>
    </citation>
    <scope>NUCLEOTIDE SEQUENCE [LARGE SCALE GENOMIC DNA]</scope>
    <source>
        <strain evidence="3">M8</strain>
    </source>
</reference>